<dbReference type="EMBL" id="UZAH01026417">
    <property type="protein sequence ID" value="VDO80381.1"/>
    <property type="molecule type" value="Genomic_DNA"/>
</dbReference>
<keyword evidence="10" id="KW-0547">Nucleotide-binding</keyword>
<evidence type="ECO:0000256" key="2">
    <source>
        <dbReference type="ARBA" id="ARBA00022692"/>
    </source>
</evidence>
<keyword evidence="2" id="KW-0812">Transmembrane</keyword>
<dbReference type="InterPro" id="IPR020635">
    <property type="entry name" value="Tyr_kinase_cat_dom"/>
</dbReference>
<dbReference type="Proteomes" id="UP000050761">
    <property type="component" value="Unassembled WGS sequence"/>
</dbReference>
<feature type="domain" description="Protein kinase" evidence="13">
    <location>
        <begin position="557"/>
        <end position="796"/>
    </location>
</feature>
<dbReference type="GO" id="GO:0004714">
    <property type="term" value="F:transmembrane receptor protein tyrosine kinase activity"/>
    <property type="evidence" value="ECO:0007669"/>
    <property type="project" value="TreeGrafter"/>
</dbReference>
<protein>
    <submittedName>
        <fullName evidence="17">Ig-like domain-containing protein</fullName>
    </submittedName>
</protein>
<dbReference type="Pfam" id="PF07714">
    <property type="entry name" value="PK_Tyr_Ser-Thr"/>
    <property type="match status" value="1"/>
</dbReference>
<dbReference type="InterPro" id="IPR003599">
    <property type="entry name" value="Ig_sub"/>
</dbReference>
<comment type="subcellular location">
    <subcellularLocation>
        <location evidence="1">Membrane</location>
        <topology evidence="1">Single-pass membrane protein</topology>
    </subcellularLocation>
</comment>
<evidence type="ECO:0000256" key="12">
    <source>
        <dbReference type="SAM" id="SignalP"/>
    </source>
</evidence>
<organism evidence="15">
    <name type="scientific">Heligmosomoides polygyrus</name>
    <name type="common">Parasitic roundworm</name>
    <dbReference type="NCBI Taxonomy" id="6339"/>
    <lineage>
        <taxon>Eukaryota</taxon>
        <taxon>Metazoa</taxon>
        <taxon>Ecdysozoa</taxon>
        <taxon>Nematoda</taxon>
        <taxon>Chromadorea</taxon>
        <taxon>Rhabditida</taxon>
        <taxon>Rhabditina</taxon>
        <taxon>Rhabditomorpha</taxon>
        <taxon>Strongyloidea</taxon>
        <taxon>Heligmosomidae</taxon>
        <taxon>Heligmosomoides</taxon>
    </lineage>
</organism>
<dbReference type="SUPFAM" id="SSF48726">
    <property type="entry name" value="Immunoglobulin"/>
    <property type="match status" value="2"/>
</dbReference>
<evidence type="ECO:0000313" key="15">
    <source>
        <dbReference type="EMBL" id="VDO80381.1"/>
    </source>
</evidence>
<evidence type="ECO:0000256" key="1">
    <source>
        <dbReference type="ARBA" id="ARBA00004167"/>
    </source>
</evidence>
<evidence type="ECO:0000259" key="14">
    <source>
        <dbReference type="PROSITE" id="PS50835"/>
    </source>
</evidence>
<reference evidence="15 16" key="1">
    <citation type="submission" date="2018-11" db="EMBL/GenBank/DDBJ databases">
        <authorList>
            <consortium name="Pathogen Informatics"/>
        </authorList>
    </citation>
    <scope>NUCLEOTIDE SEQUENCE [LARGE SCALE GENOMIC DNA]</scope>
</reference>
<dbReference type="GO" id="GO:0005524">
    <property type="term" value="F:ATP binding"/>
    <property type="evidence" value="ECO:0007669"/>
    <property type="project" value="UniProtKB-KW"/>
</dbReference>
<dbReference type="InterPro" id="IPR007110">
    <property type="entry name" value="Ig-like_dom"/>
</dbReference>
<evidence type="ECO:0000313" key="17">
    <source>
        <dbReference type="WBParaSite" id="HPBE_0000936401-mRNA-1"/>
    </source>
</evidence>
<dbReference type="OrthoDB" id="5912975at2759"/>
<dbReference type="InterPro" id="IPR001245">
    <property type="entry name" value="Ser-Thr/Tyr_kinase_cat_dom"/>
</dbReference>
<evidence type="ECO:0000256" key="5">
    <source>
        <dbReference type="ARBA" id="ARBA00023157"/>
    </source>
</evidence>
<feature type="binding site" evidence="11">
    <location>
        <position position="736"/>
    </location>
    <ligand>
        <name>Mg(2+)</name>
        <dbReference type="ChEBI" id="CHEBI:18420"/>
    </ligand>
</feature>
<dbReference type="InterPro" id="IPR050122">
    <property type="entry name" value="RTK"/>
</dbReference>
<dbReference type="SMART" id="SM00409">
    <property type="entry name" value="IG"/>
    <property type="match status" value="3"/>
</dbReference>
<evidence type="ECO:0000256" key="8">
    <source>
        <dbReference type="ARBA" id="ARBA00023319"/>
    </source>
</evidence>
<dbReference type="InterPro" id="IPR000719">
    <property type="entry name" value="Prot_kinase_dom"/>
</dbReference>
<feature type="chain" id="PRO_5044596514" evidence="12">
    <location>
        <begin position="16"/>
        <end position="796"/>
    </location>
</feature>
<evidence type="ECO:0000256" key="11">
    <source>
        <dbReference type="PIRSR" id="PIRSR000615-3"/>
    </source>
</evidence>
<name>A0A3P7Y091_HELPZ</name>
<evidence type="ECO:0000256" key="10">
    <source>
        <dbReference type="PIRSR" id="PIRSR000615-2"/>
    </source>
</evidence>
<evidence type="ECO:0000256" key="3">
    <source>
        <dbReference type="ARBA" id="ARBA00022989"/>
    </source>
</evidence>
<feature type="signal peptide" evidence="12">
    <location>
        <begin position="1"/>
        <end position="15"/>
    </location>
</feature>
<dbReference type="GO" id="GO:0046872">
    <property type="term" value="F:metal ion binding"/>
    <property type="evidence" value="ECO:0007669"/>
    <property type="project" value="UniProtKB-KW"/>
</dbReference>
<dbReference type="PROSITE" id="PS00109">
    <property type="entry name" value="PROTEIN_KINASE_TYR"/>
    <property type="match status" value="1"/>
</dbReference>
<keyword evidence="11" id="KW-0479">Metal-binding</keyword>
<dbReference type="PIRSF" id="PIRSF000615">
    <property type="entry name" value="TyrPK_CSF1-R"/>
    <property type="match status" value="1"/>
</dbReference>
<dbReference type="InterPro" id="IPR008266">
    <property type="entry name" value="Tyr_kinase_AS"/>
</dbReference>
<dbReference type="SUPFAM" id="SSF56112">
    <property type="entry name" value="Protein kinase-like (PK-like)"/>
    <property type="match status" value="1"/>
</dbReference>
<dbReference type="GO" id="GO:0043235">
    <property type="term" value="C:receptor complex"/>
    <property type="evidence" value="ECO:0007669"/>
    <property type="project" value="TreeGrafter"/>
</dbReference>
<keyword evidence="10" id="KW-0067">ATP-binding</keyword>
<dbReference type="SMART" id="SM00219">
    <property type="entry name" value="TyrKc"/>
    <property type="match status" value="1"/>
</dbReference>
<evidence type="ECO:0000313" key="16">
    <source>
        <dbReference type="Proteomes" id="UP000050761"/>
    </source>
</evidence>
<keyword evidence="7" id="KW-0325">Glycoprotein</keyword>
<dbReference type="PANTHER" id="PTHR24416">
    <property type="entry name" value="TYROSINE-PROTEIN KINASE RECEPTOR"/>
    <property type="match status" value="1"/>
</dbReference>
<reference evidence="17" key="2">
    <citation type="submission" date="2019-09" db="UniProtKB">
        <authorList>
            <consortium name="WormBaseParasite"/>
        </authorList>
    </citation>
    <scope>IDENTIFICATION</scope>
</reference>
<accession>A0A3P7Y091</accession>
<gene>
    <name evidence="15" type="ORF">HPBE_LOCUS9365</name>
</gene>
<feature type="active site" description="Proton acceptor" evidence="9">
    <location>
        <position position="731"/>
    </location>
</feature>
<keyword evidence="6" id="KW-0675">Receptor</keyword>
<dbReference type="GO" id="GO:0005886">
    <property type="term" value="C:plasma membrane"/>
    <property type="evidence" value="ECO:0007669"/>
    <property type="project" value="TreeGrafter"/>
</dbReference>
<dbReference type="InterPro" id="IPR036179">
    <property type="entry name" value="Ig-like_dom_sf"/>
</dbReference>
<feature type="binding site" evidence="10">
    <location>
        <position position="735"/>
    </location>
    <ligand>
        <name>ATP</name>
        <dbReference type="ChEBI" id="CHEBI:30616"/>
    </ligand>
</feature>
<dbReference type="Gene3D" id="2.60.40.10">
    <property type="entry name" value="Immunoglobulins"/>
    <property type="match status" value="1"/>
</dbReference>
<evidence type="ECO:0000256" key="7">
    <source>
        <dbReference type="ARBA" id="ARBA00023180"/>
    </source>
</evidence>
<keyword evidence="5" id="KW-1015">Disulfide bond</keyword>
<keyword evidence="8" id="KW-0393">Immunoglobulin domain</keyword>
<evidence type="ECO:0000256" key="4">
    <source>
        <dbReference type="ARBA" id="ARBA00023136"/>
    </source>
</evidence>
<dbReference type="AlphaFoldDB" id="A0A3P7Y091"/>
<keyword evidence="16" id="KW-1185">Reference proteome</keyword>
<evidence type="ECO:0000256" key="6">
    <source>
        <dbReference type="ARBA" id="ARBA00023170"/>
    </source>
</evidence>
<dbReference type="GO" id="GO:0007169">
    <property type="term" value="P:cell surface receptor protein tyrosine kinase signaling pathway"/>
    <property type="evidence" value="ECO:0007669"/>
    <property type="project" value="TreeGrafter"/>
</dbReference>
<sequence length="796" mass="90634">MFNIVYFGLLISVHAFSPPNLLPDKDVQHDPSIGDFVELEAGESLRLTCSDITNEGSGVFVPSVIGGLVVSESEFVVPCKSSRHLAKEDIELRANGKVWKSAAKYYDPRIGFKLNSKNVEEKIVNQLTFQCIHKHHPPDTATFLIVMKETHKNDLELIFEEPNPWPYVGGEYSLRCVLKLKGKGRIENKYQYQLVFACPRCSQSVVMHKKSTQSDRIIHTVEIDSLAAEDSGQYVCSWYFDKVLNQTITREVEVSPKKGQIKVLSRTPQDVSVKEGNSINLSAELAAFPDDFPGFNAKWIRKFVKPPKTVNETENLVSDNDHQIVSERLDGGRVNEKITIKNAAIDMSGIYVLTIELLDTVRTIEWKVNVQNERISARIDVMSPHSWVVFDQQYYQIGTALHVNCLVTAIPLATVSFMQRRPSPSAPWIDIDRSQLVVLKGTYESGFLWNTTVQDDLDLKCEGERNGKTNFETKHVRASESEPFVKTSWTRSALSTSQEDPKEIYEGDNVKLTCTLPNDENWQVFIHILKQWVFREQVLNDVINMVDAHSRQLIANINNVSSSNAGEYACIMQKGNQEKRLKQIISVVKTVKPYHAQSDPGKPRLLDYGKSADFECLIDGTPRPDYKCGELYVVVELCDNGNLKEYLLKHNNKFIDELKKSDEPEDGYLRPDRGIRKQYASEQIPDWANDMESDRLIPDNDMLATSDLISFAMQVANGMEYLSSIPCIHRDLAARNVLLTNKQICRIADFGMAKNENKNYYRLRKKNVLVPYRWMAIEAIQRGVYTLEVSELSERR</sequence>
<keyword evidence="3" id="KW-1133">Transmembrane helix</keyword>
<dbReference type="PANTHER" id="PTHR24416:SF602">
    <property type="entry name" value="PROTEIN VER-1-RELATED"/>
    <property type="match status" value="1"/>
</dbReference>
<feature type="domain" description="Ig-like" evidence="14">
    <location>
        <begin position="483"/>
        <end position="586"/>
    </location>
</feature>
<feature type="binding site" evidence="11">
    <location>
        <position position="749"/>
    </location>
    <ligand>
        <name>Mg(2+)</name>
        <dbReference type="ChEBI" id="CHEBI:18420"/>
    </ligand>
</feature>
<dbReference type="PROSITE" id="PS50835">
    <property type="entry name" value="IG_LIKE"/>
    <property type="match status" value="1"/>
</dbReference>
<evidence type="ECO:0000259" key="13">
    <source>
        <dbReference type="PROSITE" id="PS50011"/>
    </source>
</evidence>
<keyword evidence="12" id="KW-0732">Signal</keyword>
<dbReference type="InterPro" id="IPR013783">
    <property type="entry name" value="Ig-like_fold"/>
</dbReference>
<dbReference type="WBParaSite" id="HPBE_0000936401-mRNA-1">
    <property type="protein sequence ID" value="HPBE_0000936401-mRNA-1"/>
    <property type="gene ID" value="HPBE_0000936401"/>
</dbReference>
<dbReference type="InterPro" id="IPR011009">
    <property type="entry name" value="Kinase-like_dom_sf"/>
</dbReference>
<proteinExistence type="predicted"/>
<keyword evidence="11" id="KW-0460">Magnesium</keyword>
<keyword evidence="4" id="KW-0472">Membrane</keyword>
<dbReference type="Gene3D" id="1.10.510.10">
    <property type="entry name" value="Transferase(Phosphotransferase) domain 1"/>
    <property type="match status" value="1"/>
</dbReference>
<evidence type="ECO:0000256" key="9">
    <source>
        <dbReference type="PIRSR" id="PIRSR000615-1"/>
    </source>
</evidence>
<dbReference type="PROSITE" id="PS50011">
    <property type="entry name" value="PROTEIN_KINASE_DOM"/>
    <property type="match status" value="1"/>
</dbReference>